<dbReference type="GO" id="GO:0005829">
    <property type="term" value="C:cytosol"/>
    <property type="evidence" value="ECO:0007669"/>
    <property type="project" value="GOC"/>
</dbReference>
<dbReference type="InterPro" id="IPR003591">
    <property type="entry name" value="Leu-rich_rpt_typical-subtyp"/>
</dbReference>
<dbReference type="Gene3D" id="1.20.1270.60">
    <property type="entry name" value="Arfaptin homology (AH) domain/BAR domain"/>
    <property type="match status" value="1"/>
</dbReference>
<evidence type="ECO:0000256" key="29">
    <source>
        <dbReference type="ARBA" id="ARBA00031469"/>
    </source>
</evidence>
<proteinExistence type="inferred from homology"/>
<keyword evidence="14" id="KW-0540">Nuclease</keyword>
<dbReference type="GO" id="GO:0005634">
    <property type="term" value="C:nucleus"/>
    <property type="evidence" value="ECO:0007669"/>
    <property type="project" value="UniProtKB-SubCell"/>
</dbReference>
<keyword evidence="21" id="KW-0653">Protein transport</keyword>
<dbReference type="Pfam" id="PF09325">
    <property type="entry name" value="Vps5"/>
    <property type="match status" value="1"/>
</dbReference>
<dbReference type="FunFam" id="3.30.1520.10:FF:000013">
    <property type="entry name" value="Putative Sorting nexin 3"/>
    <property type="match status" value="1"/>
</dbReference>
<dbReference type="GO" id="GO:0042147">
    <property type="term" value="P:retrograde transport, endosome to Golgi"/>
    <property type="evidence" value="ECO:0007669"/>
    <property type="project" value="TreeGrafter"/>
</dbReference>
<dbReference type="InterPro" id="IPR036691">
    <property type="entry name" value="Endo/exonu/phosph_ase_sf"/>
</dbReference>
<dbReference type="EC" id="3.1.13.4" evidence="9"/>
<evidence type="ECO:0000256" key="27">
    <source>
        <dbReference type="ARBA" id="ARBA00023475"/>
    </source>
</evidence>
<dbReference type="InterPro" id="IPR001683">
    <property type="entry name" value="PX_dom"/>
</dbReference>
<evidence type="ECO:0000256" key="16">
    <source>
        <dbReference type="ARBA" id="ARBA00022737"/>
    </source>
</evidence>
<comment type="similarity">
    <text evidence="7">Belongs to the CCR4/nocturin family.</text>
</comment>
<comment type="function">
    <text evidence="31">Acts as a catalytic component of the CCR4-NOT core complex, which in the nucleus seems to be a general transcription factor, and in the cytoplasm the major mRNA deadenylase involved in mRNA turnover. Ccr4 has 3'-5' RNase activity with a strong preference for polyadenylated substrates and also low exonuclease activity towards single-stranded DNA.</text>
</comment>
<keyword evidence="35" id="KW-1185">Reference proteome</keyword>
<dbReference type="CDD" id="cd06861">
    <property type="entry name" value="PX_Vps5p"/>
    <property type="match status" value="1"/>
</dbReference>
<dbReference type="Gene3D" id="3.80.10.10">
    <property type="entry name" value="Ribonuclease Inhibitor"/>
    <property type="match status" value="1"/>
</dbReference>
<dbReference type="InterPro" id="IPR015404">
    <property type="entry name" value="Vps5_C"/>
</dbReference>
<dbReference type="GO" id="GO:0003723">
    <property type="term" value="F:RNA binding"/>
    <property type="evidence" value="ECO:0007669"/>
    <property type="project" value="UniProtKB-KW"/>
</dbReference>
<comment type="subcellular location">
    <subcellularLocation>
        <location evidence="5">Cytoplasm</location>
    </subcellularLocation>
    <subcellularLocation>
        <location evidence="6">Golgi apparatus</location>
    </subcellularLocation>
    <subcellularLocation>
        <location evidence="4">Membrane</location>
        <topology evidence="4">Peripheral membrane protein</topology>
        <orientation evidence="4">Cytoplasmic side</orientation>
    </subcellularLocation>
    <subcellularLocation>
        <location evidence="3">Nucleus</location>
    </subcellularLocation>
</comment>
<dbReference type="GO" id="GO:0046872">
    <property type="term" value="F:metal ion binding"/>
    <property type="evidence" value="ECO:0007669"/>
    <property type="project" value="UniProtKB-KW"/>
</dbReference>
<evidence type="ECO:0000256" key="22">
    <source>
        <dbReference type="ARBA" id="ARBA00023015"/>
    </source>
</evidence>
<dbReference type="SUPFAM" id="SSF64268">
    <property type="entry name" value="PX domain"/>
    <property type="match status" value="1"/>
</dbReference>
<evidence type="ECO:0000256" key="4">
    <source>
        <dbReference type="ARBA" id="ARBA00004287"/>
    </source>
</evidence>
<comment type="similarity">
    <text evidence="8">Belongs to the sorting nexin family.</text>
</comment>
<evidence type="ECO:0000256" key="11">
    <source>
        <dbReference type="ARBA" id="ARBA00022490"/>
    </source>
</evidence>
<evidence type="ECO:0000256" key="18">
    <source>
        <dbReference type="ARBA" id="ARBA00022839"/>
    </source>
</evidence>
<evidence type="ECO:0000313" key="35">
    <source>
        <dbReference type="Proteomes" id="UP000789759"/>
    </source>
</evidence>
<evidence type="ECO:0000256" key="13">
    <source>
        <dbReference type="ARBA" id="ARBA00022614"/>
    </source>
</evidence>
<evidence type="ECO:0000259" key="33">
    <source>
        <dbReference type="PROSITE" id="PS50195"/>
    </source>
</evidence>
<evidence type="ECO:0000256" key="17">
    <source>
        <dbReference type="ARBA" id="ARBA00022801"/>
    </source>
</evidence>
<keyword evidence="25" id="KW-0804">Transcription</keyword>
<organism evidence="34 35">
    <name type="scientific">Cetraspora pellucida</name>
    <dbReference type="NCBI Taxonomy" id="1433469"/>
    <lineage>
        <taxon>Eukaryota</taxon>
        <taxon>Fungi</taxon>
        <taxon>Fungi incertae sedis</taxon>
        <taxon>Mucoromycota</taxon>
        <taxon>Glomeromycotina</taxon>
        <taxon>Glomeromycetes</taxon>
        <taxon>Diversisporales</taxon>
        <taxon>Gigasporaceae</taxon>
        <taxon>Cetraspora</taxon>
    </lineage>
</organism>
<dbReference type="GO" id="GO:0015031">
    <property type="term" value="P:protein transport"/>
    <property type="evidence" value="ECO:0007669"/>
    <property type="project" value="UniProtKB-KW"/>
</dbReference>
<evidence type="ECO:0000256" key="3">
    <source>
        <dbReference type="ARBA" id="ARBA00004123"/>
    </source>
</evidence>
<evidence type="ECO:0000256" key="14">
    <source>
        <dbReference type="ARBA" id="ARBA00022722"/>
    </source>
</evidence>
<dbReference type="InterPro" id="IPR027267">
    <property type="entry name" value="AH/BAR_dom_sf"/>
</dbReference>
<dbReference type="SUPFAM" id="SSF103657">
    <property type="entry name" value="BAR/IMD domain-like"/>
    <property type="match status" value="1"/>
</dbReference>
<dbReference type="InterPro" id="IPR005135">
    <property type="entry name" value="Endo/exonuclease/phosphatase"/>
</dbReference>
<evidence type="ECO:0000256" key="5">
    <source>
        <dbReference type="ARBA" id="ARBA00004496"/>
    </source>
</evidence>
<dbReference type="GO" id="GO:0004535">
    <property type="term" value="F:poly(A)-specific ribonuclease activity"/>
    <property type="evidence" value="ECO:0007669"/>
    <property type="project" value="UniProtKB-EC"/>
</dbReference>
<evidence type="ECO:0000256" key="1">
    <source>
        <dbReference type="ARBA" id="ARBA00001663"/>
    </source>
</evidence>
<dbReference type="Gene3D" id="3.30.1520.10">
    <property type="entry name" value="Phox-like domain"/>
    <property type="match status" value="1"/>
</dbReference>
<comment type="catalytic activity">
    <reaction evidence="1">
        <text>Exonucleolytic cleavage of poly(A) to 5'-AMP.</text>
        <dbReference type="EC" id="3.1.13.4"/>
    </reaction>
</comment>
<dbReference type="SMART" id="SM00369">
    <property type="entry name" value="LRR_TYP"/>
    <property type="match status" value="2"/>
</dbReference>
<dbReference type="InterPro" id="IPR037868">
    <property type="entry name" value="PX_Vps5"/>
</dbReference>
<evidence type="ECO:0000256" key="19">
    <source>
        <dbReference type="ARBA" id="ARBA00022842"/>
    </source>
</evidence>
<evidence type="ECO:0000313" key="34">
    <source>
        <dbReference type="EMBL" id="CAG8734925.1"/>
    </source>
</evidence>
<dbReference type="Pfam" id="PF03372">
    <property type="entry name" value="Exo_endo_phos"/>
    <property type="match status" value="1"/>
</dbReference>
<protein>
    <recommendedName>
        <fullName evidence="27">CCR4-Not complex 3'-5'-exoribonuclease subunit Ccr4</fullName>
        <ecNumber evidence="9">3.1.13.4</ecNumber>
    </recommendedName>
    <alternativeName>
        <fullName evidence="28">Carbon catabolite repressor protein 4</fullName>
    </alternativeName>
    <alternativeName>
        <fullName evidence="29">Cytoplasmic deadenylase</fullName>
    </alternativeName>
    <alternativeName>
        <fullName evidence="30">Glucose-repressible alcohol dehydrogenase transcriptional effector</fullName>
    </alternativeName>
</protein>
<feature type="region of interest" description="Disordered" evidence="32">
    <location>
        <begin position="650"/>
        <end position="681"/>
    </location>
</feature>
<dbReference type="SUPFAM" id="SSF52058">
    <property type="entry name" value="L domain-like"/>
    <property type="match status" value="1"/>
</dbReference>
<evidence type="ECO:0000256" key="2">
    <source>
        <dbReference type="ARBA" id="ARBA00001946"/>
    </source>
</evidence>
<evidence type="ECO:0000256" key="8">
    <source>
        <dbReference type="ARBA" id="ARBA00010883"/>
    </source>
</evidence>
<evidence type="ECO:0000256" key="21">
    <source>
        <dbReference type="ARBA" id="ARBA00022927"/>
    </source>
</evidence>
<evidence type="ECO:0000256" key="32">
    <source>
        <dbReference type="SAM" id="MobiDB-lite"/>
    </source>
</evidence>
<evidence type="ECO:0000256" key="12">
    <source>
        <dbReference type="ARBA" id="ARBA00022553"/>
    </source>
</evidence>
<keyword evidence="17" id="KW-0378">Hydrolase</keyword>
<keyword evidence="22" id="KW-0805">Transcription regulation</keyword>
<keyword evidence="13" id="KW-0433">Leucine-rich repeat</keyword>
<keyword evidence="24" id="KW-0472">Membrane</keyword>
<dbReference type="FunFam" id="3.80.10.10:FF:000447">
    <property type="entry name" value="Glucose-repressible alcohol dehydrogenase transcriptional effector"/>
    <property type="match status" value="1"/>
</dbReference>
<evidence type="ECO:0000256" key="26">
    <source>
        <dbReference type="ARBA" id="ARBA00023242"/>
    </source>
</evidence>
<dbReference type="PANTHER" id="PTHR10555">
    <property type="entry name" value="SORTING NEXIN"/>
    <property type="match status" value="1"/>
</dbReference>
<evidence type="ECO:0000256" key="25">
    <source>
        <dbReference type="ARBA" id="ARBA00023163"/>
    </source>
</evidence>
<dbReference type="PROSITE" id="PS51450">
    <property type="entry name" value="LRR"/>
    <property type="match status" value="1"/>
</dbReference>
<sequence length="1157" mass="130252">MAEFENNFDDLLQRPANNNISETLSNVDVSNPFHDAVSLLIAPVSPLTDVSDKDTYDLYIESPLNNPLKDSLISSEPEVQSIEIKFDEERNFEEVDVSSFKGTDTTSISSEGHVHEISNSDESFDEENIIGKESHVQSRVASFSLNANQTNFHGIGESIPVFEITVEDPQKIGDPINAHIIYKVRTRTTSTAFKDKEFTVLRRYRDFLWLYNQLTLGNPGVIVPPLPGKHVIGRFQDEFVENRRQALEKCLNKIISHPMLCCNPNLKLFLESDTFVTDVKRKSQDESKSVLKSLGEAVSNATTFSKFVETDEWLENRKNQLDILDSQLKALLKSVEAVVKQRKDLGTTIVDFGDSILSLANTEINKPLANNLMTLGNLQRNIKELHEKQAQQDAINLENTIDEYIRLIGSIKIYQTWQNAIYDLQKKKANYERLKVQGKIGQDKLSIMLAQIAESEHRVEDSKHEFEDVSKLIKAELDRFDKEKVEDFKNSVEAFLESMVKTQKEPNGSPNGPVSPVHSPAHTPSPPATSPGQTSPSLSYLAPHGVPTIYGGNMHLFPFQSKLPSMGHAFGPHSLLNQTSGSPGQALMSPPSFTSGVTNILTTNSLGTINTTHWQQQLNYAQLSRQSATPHHHARQAAAAARNSSIGSSAIAITDPNNPNKPPLNGVLSKKETNGDKHDPPFQQWMTIDLGGMGLKNISKELFQYGFLTTLYINHNNLTYVSPEISKLRHLTLLDISGNKLSVIPPELGMLTNLRDLLLFDNLIVTLPFELGTLYQLETLGLEGNPINEAIKSLLQKDGTSAVVSFLRENCQVPPPPMERDWITLENEPAGGDRADTFTLLCYNILCEKYATTQLYGYTPSWALSWDYRKERIRREVLRYNADIVCLQEVDTSQYEEYFKDVYSKLGDYDSLHWPKSRAKTMTDVERKSVDGCATFFKSSKYKLIDKQLIEFNQVALQRPDIKKTEDMFNRVITKDNIAIVTLLENKENFSRLIIVNCHIHWDPSYADVKLVQVAMLMDELDKLAQKWCDIPSKSIYNYSSPQKISTIICGDFNSTPDSGVYEFLSRGTIKQDHCDFGDHIYGSYVSEGLSHRLSLKSAYSNIEELPFTNFTPRFAGVIDYIWYSTNTLSVTGLLGGVDKEYMSKMVGFPNAHFPSE</sequence>
<dbReference type="OrthoDB" id="428734at2759"/>
<feature type="domain" description="PX" evidence="33">
    <location>
        <begin position="160"/>
        <end position="277"/>
    </location>
</feature>
<keyword evidence="16" id="KW-0677">Repeat</keyword>
<accession>A0A9N9NIH8</accession>
<dbReference type="CDD" id="cd09097">
    <property type="entry name" value="Deadenylase_CCR4"/>
    <property type="match status" value="1"/>
</dbReference>
<evidence type="ECO:0000256" key="30">
    <source>
        <dbReference type="ARBA" id="ARBA00033317"/>
    </source>
</evidence>
<evidence type="ECO:0000256" key="20">
    <source>
        <dbReference type="ARBA" id="ARBA00022884"/>
    </source>
</evidence>
<dbReference type="Proteomes" id="UP000789759">
    <property type="component" value="Unassembled WGS sequence"/>
</dbReference>
<evidence type="ECO:0000256" key="28">
    <source>
        <dbReference type="ARBA" id="ARBA00030493"/>
    </source>
</evidence>
<evidence type="ECO:0000256" key="10">
    <source>
        <dbReference type="ARBA" id="ARBA00022448"/>
    </source>
</evidence>
<keyword evidence="19" id="KW-0460">Magnesium</keyword>
<dbReference type="FunFam" id="1.20.1270.60:FF:000022">
    <property type="entry name" value="Sorting nexin 3 protein"/>
    <property type="match status" value="1"/>
</dbReference>
<dbReference type="GO" id="GO:0005768">
    <property type="term" value="C:endosome"/>
    <property type="evidence" value="ECO:0007669"/>
    <property type="project" value="TreeGrafter"/>
</dbReference>
<dbReference type="GO" id="GO:0030904">
    <property type="term" value="C:retromer complex"/>
    <property type="evidence" value="ECO:0007669"/>
    <property type="project" value="UniProtKB-ARBA"/>
</dbReference>
<dbReference type="EMBL" id="CAJVQA010015062">
    <property type="protein sequence ID" value="CAG8734925.1"/>
    <property type="molecule type" value="Genomic_DNA"/>
</dbReference>
<keyword evidence="10" id="KW-0813">Transport</keyword>
<gene>
    <name evidence="34" type="ORF">CPELLU_LOCUS13737</name>
</gene>
<keyword evidence="11" id="KW-0963">Cytoplasm</keyword>
<dbReference type="GO" id="GO:0045053">
    <property type="term" value="P:protein retention in Golgi apparatus"/>
    <property type="evidence" value="ECO:0007669"/>
    <property type="project" value="TreeGrafter"/>
</dbReference>
<dbReference type="GO" id="GO:0005794">
    <property type="term" value="C:Golgi apparatus"/>
    <property type="evidence" value="ECO:0007669"/>
    <property type="project" value="UniProtKB-SubCell"/>
</dbReference>
<dbReference type="GO" id="GO:0035091">
    <property type="term" value="F:phosphatidylinositol binding"/>
    <property type="evidence" value="ECO:0007669"/>
    <property type="project" value="InterPro"/>
</dbReference>
<evidence type="ECO:0000256" key="15">
    <source>
        <dbReference type="ARBA" id="ARBA00022723"/>
    </source>
</evidence>
<evidence type="ECO:0000256" key="7">
    <source>
        <dbReference type="ARBA" id="ARBA00010774"/>
    </source>
</evidence>
<dbReference type="FunFam" id="3.60.10.10:FF:000037">
    <property type="entry name" value="Glucose-repressible alcohol dehydrogenase transcriptional effector"/>
    <property type="match status" value="1"/>
</dbReference>
<dbReference type="InterPro" id="IPR036871">
    <property type="entry name" value="PX_dom_sf"/>
</dbReference>
<comment type="caution">
    <text evidence="34">The sequence shown here is derived from an EMBL/GenBank/DDBJ whole genome shotgun (WGS) entry which is preliminary data.</text>
</comment>
<dbReference type="PROSITE" id="PS50195">
    <property type="entry name" value="PX"/>
    <property type="match status" value="1"/>
</dbReference>
<feature type="compositionally biased region" description="Basic and acidic residues" evidence="32">
    <location>
        <begin position="669"/>
        <end position="680"/>
    </location>
</feature>
<keyword evidence="20" id="KW-0694">RNA-binding</keyword>
<dbReference type="SUPFAM" id="SSF56219">
    <property type="entry name" value="DNase I-like"/>
    <property type="match status" value="1"/>
</dbReference>
<keyword evidence="18" id="KW-0269">Exonuclease</keyword>
<name>A0A9N9NIH8_9GLOM</name>
<dbReference type="AlphaFoldDB" id="A0A9N9NIH8"/>
<evidence type="ECO:0000256" key="24">
    <source>
        <dbReference type="ARBA" id="ARBA00023136"/>
    </source>
</evidence>
<evidence type="ECO:0000256" key="6">
    <source>
        <dbReference type="ARBA" id="ARBA00004555"/>
    </source>
</evidence>
<dbReference type="SMART" id="SM00312">
    <property type="entry name" value="PX"/>
    <property type="match status" value="1"/>
</dbReference>
<evidence type="ECO:0000256" key="23">
    <source>
        <dbReference type="ARBA" id="ARBA00023034"/>
    </source>
</evidence>
<feature type="region of interest" description="Disordered" evidence="32">
    <location>
        <begin position="103"/>
        <end position="122"/>
    </location>
</feature>
<dbReference type="InterPro" id="IPR001611">
    <property type="entry name" value="Leu-rich_rpt"/>
</dbReference>
<dbReference type="InterPro" id="IPR032675">
    <property type="entry name" value="LRR_dom_sf"/>
</dbReference>
<keyword evidence="26" id="KW-0539">Nucleus</keyword>
<feature type="region of interest" description="Disordered" evidence="32">
    <location>
        <begin position="501"/>
        <end position="540"/>
    </location>
</feature>
<keyword evidence="15" id="KW-0479">Metal-binding</keyword>
<keyword evidence="12" id="KW-0597">Phosphoprotein</keyword>
<evidence type="ECO:0000256" key="31">
    <source>
        <dbReference type="ARBA" id="ARBA00045495"/>
    </source>
</evidence>
<reference evidence="34" key="1">
    <citation type="submission" date="2021-06" db="EMBL/GenBank/DDBJ databases">
        <authorList>
            <person name="Kallberg Y."/>
            <person name="Tangrot J."/>
            <person name="Rosling A."/>
        </authorList>
    </citation>
    <scope>NUCLEOTIDE SEQUENCE</scope>
    <source>
        <strain evidence="34">FL966</strain>
    </source>
</reference>
<dbReference type="Pfam" id="PF00787">
    <property type="entry name" value="PX"/>
    <property type="match status" value="1"/>
</dbReference>
<evidence type="ECO:0000256" key="9">
    <source>
        <dbReference type="ARBA" id="ARBA00012161"/>
    </source>
</evidence>
<keyword evidence="23" id="KW-0333">Golgi apparatus</keyword>
<dbReference type="PANTHER" id="PTHR10555:SF170">
    <property type="entry name" value="FI18122P1"/>
    <property type="match status" value="1"/>
</dbReference>
<dbReference type="Gene3D" id="3.60.10.10">
    <property type="entry name" value="Endonuclease/exonuclease/phosphatase"/>
    <property type="match status" value="1"/>
</dbReference>
<comment type="cofactor">
    <cofactor evidence="2">
        <name>Mg(2+)</name>
        <dbReference type="ChEBI" id="CHEBI:18420"/>
    </cofactor>
</comment>